<evidence type="ECO:0000313" key="2">
    <source>
        <dbReference type="Proteomes" id="UP000254939"/>
    </source>
</evidence>
<proteinExistence type="predicted"/>
<dbReference type="EMBL" id="NAAC01000043">
    <property type="protein sequence ID" value="RDJ03212.1"/>
    <property type="molecule type" value="Genomic_DNA"/>
</dbReference>
<protein>
    <submittedName>
        <fullName evidence="1">Uncharacterized protein</fullName>
    </submittedName>
</protein>
<comment type="caution">
    <text evidence="1">The sequence shown here is derived from an EMBL/GenBank/DDBJ whole genome shotgun (WGS) entry which is preliminary data.</text>
</comment>
<reference evidence="1 2" key="1">
    <citation type="submission" date="2017-03" db="EMBL/GenBank/DDBJ databases">
        <title>Genome analysis of Rhizobial strains effectives or ineffectives for nitrogen fixation isolated from bean seeds.</title>
        <authorList>
            <person name="Peralta H."/>
            <person name="Aguilar-Vera A."/>
            <person name="Mora Y."/>
            <person name="Vargas-Lagunas C."/>
            <person name="Girard L."/>
            <person name="Mora J."/>
        </authorList>
    </citation>
    <scope>NUCLEOTIDE SEQUENCE [LARGE SCALE GENOMIC DNA]</scope>
    <source>
        <strain evidence="1 2">CCGM3</strain>
    </source>
</reference>
<name>A0A370KGX9_9HYPH</name>
<organism evidence="1 2">
    <name type="scientific">Rhizobium grahamii</name>
    <dbReference type="NCBI Taxonomy" id="1120045"/>
    <lineage>
        <taxon>Bacteria</taxon>
        <taxon>Pseudomonadati</taxon>
        <taxon>Pseudomonadota</taxon>
        <taxon>Alphaproteobacteria</taxon>
        <taxon>Hyphomicrobiales</taxon>
        <taxon>Rhizobiaceae</taxon>
        <taxon>Rhizobium/Agrobacterium group</taxon>
        <taxon>Rhizobium</taxon>
    </lineage>
</organism>
<dbReference type="AlphaFoldDB" id="A0A370KGX9"/>
<gene>
    <name evidence="1" type="ORF">B5K06_29865</name>
</gene>
<accession>A0A370KGX9</accession>
<evidence type="ECO:0000313" key="1">
    <source>
        <dbReference type="EMBL" id="RDJ03212.1"/>
    </source>
</evidence>
<dbReference type="Proteomes" id="UP000254939">
    <property type="component" value="Unassembled WGS sequence"/>
</dbReference>
<sequence>MTQFVEPAIAECMSTQILAVREFCMRYQISAEEETQLVTLFGRFATAGELLRNVSRTPRWR</sequence>